<gene>
    <name evidence="5" type="ORF">IAI61_18985</name>
</gene>
<dbReference type="PANTHER" id="PTHR46429:SF2">
    <property type="entry name" value="TRNA_RRNA METHYLTRANSFERASE"/>
    <property type="match status" value="1"/>
</dbReference>
<dbReference type="InterPro" id="IPR001537">
    <property type="entry name" value="SpoU_MeTrfase"/>
</dbReference>
<dbReference type="SMART" id="SM00967">
    <property type="entry name" value="SpoU_sub_bind"/>
    <property type="match status" value="1"/>
</dbReference>
<keyword evidence="2" id="KW-0808">Transferase</keyword>
<sequence>MTAPPRRPAVSPAPPRPLEAAAPPRPPRAPEPDRICGPVAVAALFARRPQAVLRLFYLSGRRAEAGPLCAQLARAKRPYREVPAEELAKIAGTPHHGGMVAIATPRAVPLLPAADRLPGGLLPVLDGIGNPHNLGAIARSAAFFGCGAMLLSGDPRQAGLSDSAWRTSEGGLEALSLYRAPVLTDALGTLASRFLTVAAVARGGEPPEAILAADPRPVALVLGNEEVGLDAATIGACARQVTLPGSGAVESLNVSVAAAVLMHALRRG</sequence>
<dbReference type="SUPFAM" id="SSF75217">
    <property type="entry name" value="alpha/beta knot"/>
    <property type="match status" value="1"/>
</dbReference>
<keyword evidence="6" id="KW-1185">Reference proteome</keyword>
<dbReference type="EMBL" id="JACTNG010000012">
    <property type="protein sequence ID" value="MBO1081129.1"/>
    <property type="molecule type" value="Genomic_DNA"/>
</dbReference>
<dbReference type="InterPro" id="IPR029064">
    <property type="entry name" value="Ribosomal_eL30-like_sf"/>
</dbReference>
<dbReference type="GO" id="GO:0008168">
    <property type="term" value="F:methyltransferase activity"/>
    <property type="evidence" value="ECO:0007669"/>
    <property type="project" value="UniProtKB-KW"/>
</dbReference>
<dbReference type="CDD" id="cd18095">
    <property type="entry name" value="SpoU-like_rRNA-MTase"/>
    <property type="match status" value="1"/>
</dbReference>
<name>A0ABS3KUH8_9PROT</name>
<evidence type="ECO:0000256" key="2">
    <source>
        <dbReference type="ARBA" id="ARBA00022679"/>
    </source>
</evidence>
<dbReference type="Pfam" id="PF08032">
    <property type="entry name" value="SpoU_sub_bind"/>
    <property type="match status" value="1"/>
</dbReference>
<accession>A0ABS3KUH8</accession>
<dbReference type="Gene3D" id="3.40.1280.10">
    <property type="match status" value="1"/>
</dbReference>
<dbReference type="Proteomes" id="UP001518989">
    <property type="component" value="Unassembled WGS sequence"/>
</dbReference>
<proteinExistence type="predicted"/>
<feature type="region of interest" description="Disordered" evidence="3">
    <location>
        <begin position="1"/>
        <end position="33"/>
    </location>
</feature>
<dbReference type="PANTHER" id="PTHR46429">
    <property type="entry name" value="23S RRNA (GUANOSINE-2'-O-)-METHYLTRANSFERASE RLMB"/>
    <property type="match status" value="1"/>
</dbReference>
<dbReference type="RefSeq" id="WP_207419304.1">
    <property type="nucleotide sequence ID" value="NZ_CP061177.1"/>
</dbReference>
<keyword evidence="1 5" id="KW-0489">Methyltransferase</keyword>
<evidence type="ECO:0000313" key="5">
    <source>
        <dbReference type="EMBL" id="MBO1081129.1"/>
    </source>
</evidence>
<reference evidence="5 6" key="1">
    <citation type="submission" date="2020-09" db="EMBL/GenBank/DDBJ databases">
        <title>Roseomonas.</title>
        <authorList>
            <person name="Zhu W."/>
        </authorList>
    </citation>
    <scope>NUCLEOTIDE SEQUENCE [LARGE SCALE GENOMIC DNA]</scope>
    <source>
        <strain evidence="5 6">573</strain>
    </source>
</reference>
<evidence type="ECO:0000256" key="1">
    <source>
        <dbReference type="ARBA" id="ARBA00022603"/>
    </source>
</evidence>
<feature type="compositionally biased region" description="Pro residues" evidence="3">
    <location>
        <begin position="1"/>
        <end position="27"/>
    </location>
</feature>
<organism evidence="5 6">
    <name type="scientific">Roseomonas haemaphysalidis</name>
    <dbReference type="NCBI Taxonomy" id="2768162"/>
    <lineage>
        <taxon>Bacteria</taxon>
        <taxon>Pseudomonadati</taxon>
        <taxon>Pseudomonadota</taxon>
        <taxon>Alphaproteobacteria</taxon>
        <taxon>Acetobacterales</taxon>
        <taxon>Roseomonadaceae</taxon>
        <taxon>Roseomonas</taxon>
    </lineage>
</organism>
<dbReference type="InterPro" id="IPR029026">
    <property type="entry name" value="tRNA_m1G_MTases_N"/>
</dbReference>
<dbReference type="Gene3D" id="3.30.1330.30">
    <property type="match status" value="1"/>
</dbReference>
<dbReference type="SUPFAM" id="SSF55315">
    <property type="entry name" value="L30e-like"/>
    <property type="match status" value="1"/>
</dbReference>
<dbReference type="GO" id="GO:0032259">
    <property type="term" value="P:methylation"/>
    <property type="evidence" value="ECO:0007669"/>
    <property type="project" value="UniProtKB-KW"/>
</dbReference>
<dbReference type="InterPro" id="IPR004441">
    <property type="entry name" value="rRNA_MeTrfase_TrmH"/>
</dbReference>
<evidence type="ECO:0000259" key="4">
    <source>
        <dbReference type="SMART" id="SM00967"/>
    </source>
</evidence>
<dbReference type="InterPro" id="IPR029028">
    <property type="entry name" value="Alpha/beta_knot_MTases"/>
</dbReference>
<evidence type="ECO:0000256" key="3">
    <source>
        <dbReference type="SAM" id="MobiDB-lite"/>
    </source>
</evidence>
<dbReference type="InterPro" id="IPR013123">
    <property type="entry name" value="SpoU_subst-bd"/>
</dbReference>
<protein>
    <submittedName>
        <fullName evidence="5">RNA methyltransferase</fullName>
    </submittedName>
</protein>
<feature type="domain" description="RNA 2-O ribose methyltransferase substrate binding" evidence="4">
    <location>
        <begin position="34"/>
        <end position="109"/>
    </location>
</feature>
<comment type="caution">
    <text evidence="5">The sequence shown here is derived from an EMBL/GenBank/DDBJ whole genome shotgun (WGS) entry which is preliminary data.</text>
</comment>
<evidence type="ECO:0000313" key="6">
    <source>
        <dbReference type="Proteomes" id="UP001518989"/>
    </source>
</evidence>
<dbReference type="Pfam" id="PF00588">
    <property type="entry name" value="SpoU_methylase"/>
    <property type="match status" value="1"/>
</dbReference>